<feature type="transmembrane region" description="Helical" evidence="1">
    <location>
        <begin position="58"/>
        <end position="77"/>
    </location>
</feature>
<sequence length="268" mass="29402">MKNYDDKMNYDENGLYPDEKPISETHPTASKILSTLIILIFIAGIGCLFFFGNAGNGYAAMYSFFGIFLGIGIIALLSDVIVEERSPQVGIYIALGIGILGIAGTALVQHGSYNTRMTMLKLFFVSITGILAALGLIHSIRNAKYVLRSKDNCTQSVMAECVDRAIVTYTSGGTVKKGGTITKVTFRPTYKFTFEDKEYKVTSGTTTSERDKGMQYEIFVDPENPNVFYDPEAEKKGLFSVILTFILFVGIPVLICAIFIFAFKAAGI</sequence>
<feature type="transmembrane region" description="Helical" evidence="1">
    <location>
        <begin position="238"/>
        <end position="263"/>
    </location>
</feature>
<evidence type="ECO:0008006" key="4">
    <source>
        <dbReference type="Google" id="ProtNLM"/>
    </source>
</evidence>
<dbReference type="AlphaFoldDB" id="A0A1H6IZU6"/>
<dbReference type="RefSeq" id="WP_074715369.1">
    <property type="nucleotide sequence ID" value="NZ_FNWV01000003.1"/>
</dbReference>
<evidence type="ECO:0000256" key="1">
    <source>
        <dbReference type="SAM" id="Phobius"/>
    </source>
</evidence>
<keyword evidence="1" id="KW-0812">Transmembrane</keyword>
<keyword evidence="1" id="KW-1133">Transmembrane helix</keyword>
<keyword evidence="1" id="KW-0472">Membrane</keyword>
<gene>
    <name evidence="2" type="ORF">SAMN02910265_01210</name>
</gene>
<dbReference type="EMBL" id="FNWV01000003">
    <property type="protein sequence ID" value="SEH52030.1"/>
    <property type="molecule type" value="Genomic_DNA"/>
</dbReference>
<evidence type="ECO:0000313" key="2">
    <source>
        <dbReference type="EMBL" id="SEH52030.1"/>
    </source>
</evidence>
<protein>
    <recommendedName>
        <fullName evidence="4">DUF3592 domain-containing protein</fullName>
    </recommendedName>
</protein>
<feature type="transmembrane region" description="Helical" evidence="1">
    <location>
        <begin position="89"/>
        <end position="108"/>
    </location>
</feature>
<dbReference type="Proteomes" id="UP000183190">
    <property type="component" value="Unassembled WGS sequence"/>
</dbReference>
<proteinExistence type="predicted"/>
<feature type="transmembrane region" description="Helical" evidence="1">
    <location>
        <begin position="32"/>
        <end position="52"/>
    </location>
</feature>
<reference evidence="2 3" key="1">
    <citation type="submission" date="2016-10" db="EMBL/GenBank/DDBJ databases">
        <authorList>
            <person name="de Groot N.N."/>
        </authorList>
    </citation>
    <scope>NUCLEOTIDE SEQUENCE [LARGE SCALE GENOMIC DNA]</scope>
    <source>
        <strain evidence="2 3">YAD2003</strain>
    </source>
</reference>
<evidence type="ECO:0000313" key="3">
    <source>
        <dbReference type="Proteomes" id="UP000183190"/>
    </source>
</evidence>
<accession>A0A1H6IZU6</accession>
<feature type="transmembrane region" description="Helical" evidence="1">
    <location>
        <begin position="120"/>
        <end position="140"/>
    </location>
</feature>
<organism evidence="2 3">
    <name type="scientific">Ruminococcus flavefaciens</name>
    <dbReference type="NCBI Taxonomy" id="1265"/>
    <lineage>
        <taxon>Bacteria</taxon>
        <taxon>Bacillati</taxon>
        <taxon>Bacillota</taxon>
        <taxon>Clostridia</taxon>
        <taxon>Eubacteriales</taxon>
        <taxon>Oscillospiraceae</taxon>
        <taxon>Ruminococcus</taxon>
    </lineage>
</organism>
<dbReference type="OrthoDB" id="1819657at2"/>
<name>A0A1H6IZU6_RUMFL</name>